<organism evidence="3 4">
    <name type="scientific">Paludifilum halophilum</name>
    <dbReference type="NCBI Taxonomy" id="1642702"/>
    <lineage>
        <taxon>Bacteria</taxon>
        <taxon>Bacillati</taxon>
        <taxon>Bacillota</taxon>
        <taxon>Bacilli</taxon>
        <taxon>Bacillales</taxon>
        <taxon>Thermoactinomycetaceae</taxon>
        <taxon>Paludifilum</taxon>
    </lineage>
</organism>
<comment type="caution">
    <text evidence="3">The sequence shown here is derived from an EMBL/GenBank/DDBJ whole genome shotgun (WGS) entry which is preliminary data.</text>
</comment>
<protein>
    <recommendedName>
        <fullName evidence="5">Lactococcin 972 family bacteriocin</fullName>
    </recommendedName>
</protein>
<dbReference type="InterPro" id="IPR006540">
    <property type="entry name" value="Lactococcin_972"/>
</dbReference>
<feature type="region of interest" description="Disordered" evidence="1">
    <location>
        <begin position="80"/>
        <end position="111"/>
    </location>
</feature>
<evidence type="ECO:0000313" key="4">
    <source>
        <dbReference type="Proteomes" id="UP000215459"/>
    </source>
</evidence>
<reference evidence="3 4" key="1">
    <citation type="submission" date="2017-07" db="EMBL/GenBank/DDBJ databases">
        <title>The genome sequence of Paludifilum halophilum highlights mechanisms for microbial adaptation to high salt environemnts.</title>
        <authorList>
            <person name="Belbahri L."/>
        </authorList>
    </citation>
    <scope>NUCLEOTIDE SEQUENCE [LARGE SCALE GENOMIC DNA]</scope>
    <source>
        <strain evidence="3 4">DSM 102817</strain>
    </source>
</reference>
<accession>A0A235B9Q5</accession>
<dbReference type="Gene3D" id="2.60.40.2850">
    <property type="match status" value="1"/>
</dbReference>
<evidence type="ECO:0000256" key="1">
    <source>
        <dbReference type="SAM" id="MobiDB-lite"/>
    </source>
</evidence>
<gene>
    <name evidence="3" type="ORF">CHM34_04505</name>
</gene>
<keyword evidence="2" id="KW-0732">Signal</keyword>
<sequence length="127" mass="13698">MKKYLVKMLGVAVTSVCALAFVAAPSADAASGGVELTSDKVTAFGSKKVGGGTWSYGTERSGWRSQYKTVWSNYWHPDEVHGSSAQLGSRTPDRDCRYADKESKASQTAKTSDTGYAYWNTSCSNPH</sequence>
<dbReference type="OrthoDB" id="2990163at2"/>
<dbReference type="AlphaFoldDB" id="A0A235B9Q5"/>
<keyword evidence="4" id="KW-1185">Reference proteome</keyword>
<dbReference type="Proteomes" id="UP000215459">
    <property type="component" value="Unassembled WGS sequence"/>
</dbReference>
<evidence type="ECO:0000313" key="3">
    <source>
        <dbReference type="EMBL" id="OYD09038.1"/>
    </source>
</evidence>
<dbReference type="Pfam" id="PF09683">
    <property type="entry name" value="Lactococcin_972"/>
    <property type="match status" value="1"/>
</dbReference>
<feature type="compositionally biased region" description="Basic and acidic residues" evidence="1">
    <location>
        <begin position="91"/>
        <end position="104"/>
    </location>
</feature>
<dbReference type="EMBL" id="NOWF01000002">
    <property type="protein sequence ID" value="OYD09038.1"/>
    <property type="molecule type" value="Genomic_DNA"/>
</dbReference>
<name>A0A235B9Q5_9BACL</name>
<feature type="signal peptide" evidence="2">
    <location>
        <begin position="1"/>
        <end position="29"/>
    </location>
</feature>
<proteinExistence type="predicted"/>
<feature type="chain" id="PRO_5013394020" description="Lactococcin 972 family bacteriocin" evidence="2">
    <location>
        <begin position="30"/>
        <end position="127"/>
    </location>
</feature>
<evidence type="ECO:0000256" key="2">
    <source>
        <dbReference type="SAM" id="SignalP"/>
    </source>
</evidence>
<evidence type="ECO:0008006" key="5">
    <source>
        <dbReference type="Google" id="ProtNLM"/>
    </source>
</evidence>